<keyword evidence="2" id="KW-0964">Secreted</keyword>
<keyword evidence="3" id="KW-0800">Toxin</keyword>
<feature type="chain" id="PRO_5027084671" evidence="9">
    <location>
        <begin position="20"/>
        <end position="82"/>
    </location>
</feature>
<evidence type="ECO:0000259" key="10">
    <source>
        <dbReference type="PROSITE" id="PS50279"/>
    </source>
</evidence>
<proteinExistence type="predicted"/>
<dbReference type="InterPro" id="IPR020901">
    <property type="entry name" value="Prtase_inh_Kunz-CS"/>
</dbReference>
<dbReference type="PRINTS" id="PR00759">
    <property type="entry name" value="BASICPTASE"/>
</dbReference>
<dbReference type="InterPro" id="IPR036880">
    <property type="entry name" value="Kunitz_BPTI_sf"/>
</dbReference>
<evidence type="ECO:0000256" key="4">
    <source>
        <dbReference type="ARBA" id="ARBA00022690"/>
    </source>
</evidence>
<dbReference type="PANTHER" id="PTHR10083">
    <property type="entry name" value="KUNITZ-TYPE PROTEASE INHIBITOR-RELATED"/>
    <property type="match status" value="1"/>
</dbReference>
<evidence type="ECO:0000313" key="12">
    <source>
        <dbReference type="RefSeq" id="XP_023173489.2"/>
    </source>
</evidence>
<evidence type="ECO:0000256" key="7">
    <source>
        <dbReference type="ARBA" id="ARBA00023240"/>
    </source>
</evidence>
<keyword evidence="11" id="KW-1185">Reference proteome</keyword>
<dbReference type="InterPro" id="IPR050098">
    <property type="entry name" value="TFPI/VKTCI-like"/>
</dbReference>
<dbReference type="GO" id="GO:0090729">
    <property type="term" value="F:toxin activity"/>
    <property type="evidence" value="ECO:0007669"/>
    <property type="project" value="UniProtKB-KW"/>
</dbReference>
<dbReference type="GO" id="GO:0005615">
    <property type="term" value="C:extracellular space"/>
    <property type="evidence" value="ECO:0007669"/>
    <property type="project" value="TreeGrafter"/>
</dbReference>
<protein>
    <submittedName>
        <fullName evidence="12">Male accessory gland serine protease inhibitor-like</fullName>
    </submittedName>
</protein>
<dbReference type="PROSITE" id="PS50279">
    <property type="entry name" value="BPTI_KUNITZ_2"/>
    <property type="match status" value="1"/>
</dbReference>
<dbReference type="GO" id="GO:0004867">
    <property type="term" value="F:serine-type endopeptidase inhibitor activity"/>
    <property type="evidence" value="ECO:0007669"/>
    <property type="project" value="UniProtKB-KW"/>
</dbReference>
<sequence length="82" mass="9062">MKFWVLFTVLLISMAGSFALKNELCGLPHSLNGDGRISCDAYIASWSYDAVARECVKFIFGGCGGNENRFGTKEICEEKCLE</sequence>
<dbReference type="PROSITE" id="PS00280">
    <property type="entry name" value="BPTI_KUNITZ_1"/>
    <property type="match status" value="1"/>
</dbReference>
<dbReference type="KEGG" id="dhe:111601222"/>
<name>A0A6J1LYM3_DROHY</name>
<keyword evidence="5 12" id="KW-0722">Serine protease inhibitor</keyword>
<dbReference type="Pfam" id="PF00014">
    <property type="entry name" value="Kunitz_BPTI"/>
    <property type="match status" value="1"/>
</dbReference>
<organism evidence="11 12">
    <name type="scientific">Drosophila hydei</name>
    <name type="common">Fruit fly</name>
    <dbReference type="NCBI Taxonomy" id="7224"/>
    <lineage>
        <taxon>Eukaryota</taxon>
        <taxon>Metazoa</taxon>
        <taxon>Ecdysozoa</taxon>
        <taxon>Arthropoda</taxon>
        <taxon>Hexapoda</taxon>
        <taxon>Insecta</taxon>
        <taxon>Pterygota</taxon>
        <taxon>Neoptera</taxon>
        <taxon>Endopterygota</taxon>
        <taxon>Diptera</taxon>
        <taxon>Brachycera</taxon>
        <taxon>Muscomorpha</taxon>
        <taxon>Ephydroidea</taxon>
        <taxon>Drosophilidae</taxon>
        <taxon>Drosophila</taxon>
    </lineage>
</organism>
<keyword evidence="9" id="KW-0732">Signal</keyword>
<gene>
    <name evidence="12" type="primary">LOC111601222</name>
</gene>
<accession>A0A6J1LYM3</accession>
<keyword evidence="6" id="KW-1015">Disulfide bond</keyword>
<evidence type="ECO:0000256" key="9">
    <source>
        <dbReference type="SAM" id="SignalP"/>
    </source>
</evidence>
<dbReference type="AlphaFoldDB" id="A0A6J1LYM3"/>
<keyword evidence="8" id="KW-1203">Blood coagulation cascade inhibiting toxin</keyword>
<dbReference type="OMA" id="ELCEEKC"/>
<dbReference type="Gene3D" id="4.10.410.10">
    <property type="entry name" value="Pancreatic trypsin inhibitor Kunitz domain"/>
    <property type="match status" value="1"/>
</dbReference>
<dbReference type="Proteomes" id="UP000504633">
    <property type="component" value="Unplaced"/>
</dbReference>
<dbReference type="GeneID" id="111601222"/>
<evidence type="ECO:0000256" key="8">
    <source>
        <dbReference type="ARBA" id="ARBA00034146"/>
    </source>
</evidence>
<comment type="subcellular location">
    <subcellularLocation>
        <location evidence="1">Secreted</location>
    </subcellularLocation>
</comment>
<keyword evidence="4 12" id="KW-0646">Protease inhibitor</keyword>
<dbReference type="OrthoDB" id="4473401at2759"/>
<reference evidence="12" key="1">
    <citation type="submission" date="2025-08" db="UniProtKB">
        <authorList>
            <consortium name="RefSeq"/>
        </authorList>
    </citation>
    <scope>IDENTIFICATION</scope>
    <source>
        <strain evidence="12">15085-1641.00</strain>
        <tissue evidence="12">Whole body</tissue>
    </source>
</reference>
<evidence type="ECO:0000256" key="6">
    <source>
        <dbReference type="ARBA" id="ARBA00023157"/>
    </source>
</evidence>
<keyword evidence="7" id="KW-1199">Hemostasis impairing toxin</keyword>
<evidence type="ECO:0000256" key="1">
    <source>
        <dbReference type="ARBA" id="ARBA00004613"/>
    </source>
</evidence>
<dbReference type="SUPFAM" id="SSF57362">
    <property type="entry name" value="BPTI-like"/>
    <property type="match status" value="1"/>
</dbReference>
<dbReference type="RefSeq" id="XP_023173489.2">
    <property type="nucleotide sequence ID" value="XM_023317721.2"/>
</dbReference>
<evidence type="ECO:0000256" key="5">
    <source>
        <dbReference type="ARBA" id="ARBA00022900"/>
    </source>
</evidence>
<feature type="signal peptide" evidence="9">
    <location>
        <begin position="1"/>
        <end position="19"/>
    </location>
</feature>
<evidence type="ECO:0000256" key="3">
    <source>
        <dbReference type="ARBA" id="ARBA00022656"/>
    </source>
</evidence>
<evidence type="ECO:0000313" key="11">
    <source>
        <dbReference type="Proteomes" id="UP000504633"/>
    </source>
</evidence>
<dbReference type="SMART" id="SM00131">
    <property type="entry name" value="KU"/>
    <property type="match status" value="1"/>
</dbReference>
<dbReference type="FunFam" id="4.10.410.10:FF:000020">
    <property type="entry name" value="Collagen, type VI, alpha 3"/>
    <property type="match status" value="1"/>
</dbReference>
<dbReference type="PANTHER" id="PTHR10083:SF376">
    <property type="entry name" value="SERINE PEPTIDASE INHIBITOR, KUNITZ TYPE, 3"/>
    <property type="match status" value="1"/>
</dbReference>
<dbReference type="InterPro" id="IPR002223">
    <property type="entry name" value="Kunitz_BPTI"/>
</dbReference>
<feature type="domain" description="BPTI/Kunitz inhibitor" evidence="10">
    <location>
        <begin position="25"/>
        <end position="80"/>
    </location>
</feature>
<evidence type="ECO:0000256" key="2">
    <source>
        <dbReference type="ARBA" id="ARBA00022525"/>
    </source>
</evidence>
<dbReference type="CDD" id="cd22634">
    <property type="entry name" value="Kunitz_SCI-I-like"/>
    <property type="match status" value="1"/>
</dbReference>